<keyword evidence="2" id="KW-0238">DNA-binding</keyword>
<gene>
    <name evidence="2" type="ORF">D1781_16245</name>
</gene>
<proteinExistence type="predicted"/>
<dbReference type="NCBIfam" id="TIGR01764">
    <property type="entry name" value="excise"/>
    <property type="match status" value="1"/>
</dbReference>
<evidence type="ECO:0000313" key="2">
    <source>
        <dbReference type="EMBL" id="RIX26485.1"/>
    </source>
</evidence>
<reference evidence="3" key="1">
    <citation type="submission" date="2018-09" db="EMBL/GenBank/DDBJ databases">
        <authorList>
            <person name="Kim I."/>
        </authorList>
    </citation>
    <scope>NUCLEOTIDE SEQUENCE [LARGE SCALE GENOMIC DNA]</scope>
    <source>
        <strain evidence="3">DD4a</strain>
    </source>
</reference>
<dbReference type="Proteomes" id="UP000265742">
    <property type="component" value="Unassembled WGS sequence"/>
</dbReference>
<dbReference type="InterPro" id="IPR010093">
    <property type="entry name" value="SinI_DNA-bd"/>
</dbReference>
<dbReference type="AlphaFoldDB" id="A0A3A1TS17"/>
<dbReference type="Pfam" id="PF12728">
    <property type="entry name" value="HTH_17"/>
    <property type="match status" value="1"/>
</dbReference>
<evidence type="ECO:0000313" key="3">
    <source>
        <dbReference type="Proteomes" id="UP000265742"/>
    </source>
</evidence>
<organism evidence="2 3">
    <name type="scientific">Amnibacterium setariae</name>
    <dbReference type="NCBI Taxonomy" id="2306585"/>
    <lineage>
        <taxon>Bacteria</taxon>
        <taxon>Bacillati</taxon>
        <taxon>Actinomycetota</taxon>
        <taxon>Actinomycetes</taxon>
        <taxon>Micrococcales</taxon>
        <taxon>Microbacteriaceae</taxon>
        <taxon>Amnibacterium</taxon>
    </lineage>
</organism>
<dbReference type="EMBL" id="QXTG01000003">
    <property type="protein sequence ID" value="RIX26485.1"/>
    <property type="molecule type" value="Genomic_DNA"/>
</dbReference>
<dbReference type="RefSeq" id="WP_119483560.1">
    <property type="nucleotide sequence ID" value="NZ_QXTG01000003.1"/>
</dbReference>
<name>A0A3A1TS17_9MICO</name>
<protein>
    <submittedName>
        <fullName evidence="2">DNA-binding protein</fullName>
    </submittedName>
</protein>
<comment type="caution">
    <text evidence="2">The sequence shown here is derived from an EMBL/GenBank/DDBJ whole genome shotgun (WGS) entry which is preliminary data.</text>
</comment>
<feature type="domain" description="Helix-turn-helix" evidence="1">
    <location>
        <begin position="11"/>
        <end position="63"/>
    </location>
</feature>
<evidence type="ECO:0000259" key="1">
    <source>
        <dbReference type="Pfam" id="PF12728"/>
    </source>
</evidence>
<sequence length="94" mass="10421">MSDEKQNDGRLLSKAEAVEYLGGAPITIKTIEALVRRREIGFLKIGRALVFPKSALDAYIAEHTVQPSPNPWGLTDAALRRIREDRSGGRGRTF</sequence>
<accession>A0A3A1TS17</accession>
<dbReference type="GO" id="GO:0003677">
    <property type="term" value="F:DNA binding"/>
    <property type="evidence" value="ECO:0007669"/>
    <property type="project" value="UniProtKB-KW"/>
</dbReference>
<dbReference type="OrthoDB" id="5124410at2"/>
<keyword evidence="3" id="KW-1185">Reference proteome</keyword>
<dbReference type="InterPro" id="IPR041657">
    <property type="entry name" value="HTH_17"/>
</dbReference>